<reference evidence="3" key="1">
    <citation type="submission" date="2017-02" db="EMBL/GenBank/DDBJ databases">
        <authorList>
            <person name="Varghese N."/>
            <person name="Submissions S."/>
        </authorList>
    </citation>
    <scope>NUCLEOTIDE SEQUENCE [LARGE SCALE GENOMIC DNA]</scope>
    <source>
        <strain evidence="3">ATCC 51356</strain>
    </source>
</reference>
<dbReference type="InterPro" id="IPR011990">
    <property type="entry name" value="TPR-like_helical_dom_sf"/>
</dbReference>
<accession>A0A1T4MMT3</accession>
<proteinExistence type="predicted"/>
<dbReference type="OrthoDB" id="9814220at2"/>
<dbReference type="PROSITE" id="PS51257">
    <property type="entry name" value="PROKAR_LIPOPROTEIN"/>
    <property type="match status" value="1"/>
</dbReference>
<dbReference type="SMART" id="SM00028">
    <property type="entry name" value="TPR"/>
    <property type="match status" value="5"/>
</dbReference>
<dbReference type="AlphaFoldDB" id="A0A1T4MMT3"/>
<dbReference type="Gene3D" id="1.25.40.10">
    <property type="entry name" value="Tetratricopeptide repeat domain"/>
    <property type="match status" value="2"/>
</dbReference>
<feature type="repeat" description="TPR" evidence="1">
    <location>
        <begin position="426"/>
        <end position="459"/>
    </location>
</feature>
<dbReference type="PANTHER" id="PTHR12558:SF13">
    <property type="entry name" value="CELL DIVISION CYCLE PROTEIN 27 HOMOLOG"/>
    <property type="match status" value="1"/>
</dbReference>
<keyword evidence="1" id="KW-0802">TPR repeat</keyword>
<evidence type="ECO:0000313" key="3">
    <source>
        <dbReference type="Proteomes" id="UP000190121"/>
    </source>
</evidence>
<dbReference type="RefSeq" id="WP_078736781.1">
    <property type="nucleotide sequence ID" value="NZ_FUXE01000007.1"/>
</dbReference>
<gene>
    <name evidence="2" type="ORF">SAMN02745171_00841</name>
</gene>
<protein>
    <submittedName>
        <fullName evidence="2">Tetratricopeptide repeat-containing protein</fullName>
    </submittedName>
</protein>
<dbReference type="PROSITE" id="PS50005">
    <property type="entry name" value="TPR"/>
    <property type="match status" value="2"/>
</dbReference>
<dbReference type="InterPro" id="IPR019734">
    <property type="entry name" value="TPR_rpt"/>
</dbReference>
<name>A0A1T4MMT3_9PORP</name>
<feature type="repeat" description="TPR" evidence="1">
    <location>
        <begin position="387"/>
        <end position="420"/>
    </location>
</feature>
<dbReference type="SUPFAM" id="SSF48452">
    <property type="entry name" value="TPR-like"/>
    <property type="match status" value="2"/>
</dbReference>
<evidence type="ECO:0000313" key="2">
    <source>
        <dbReference type="EMBL" id="SJZ68263.1"/>
    </source>
</evidence>
<dbReference type="STRING" id="29524.SAMN02745171_00841"/>
<dbReference type="EMBL" id="FUXE01000007">
    <property type="protein sequence ID" value="SJZ68263.1"/>
    <property type="molecule type" value="Genomic_DNA"/>
</dbReference>
<organism evidence="2 3">
    <name type="scientific">Porphyromonas circumdentaria</name>
    <dbReference type="NCBI Taxonomy" id="29524"/>
    <lineage>
        <taxon>Bacteria</taxon>
        <taxon>Pseudomonadati</taxon>
        <taxon>Bacteroidota</taxon>
        <taxon>Bacteroidia</taxon>
        <taxon>Bacteroidales</taxon>
        <taxon>Porphyromonadaceae</taxon>
        <taxon>Porphyromonas</taxon>
    </lineage>
</organism>
<dbReference type="Pfam" id="PF13432">
    <property type="entry name" value="TPR_16"/>
    <property type="match status" value="1"/>
</dbReference>
<dbReference type="SUPFAM" id="SSF81901">
    <property type="entry name" value="HCP-like"/>
    <property type="match status" value="1"/>
</dbReference>
<dbReference type="Pfam" id="PF14559">
    <property type="entry name" value="TPR_19"/>
    <property type="match status" value="2"/>
</dbReference>
<dbReference type="Proteomes" id="UP000190121">
    <property type="component" value="Unassembled WGS sequence"/>
</dbReference>
<dbReference type="Pfam" id="PF13424">
    <property type="entry name" value="TPR_12"/>
    <property type="match status" value="1"/>
</dbReference>
<keyword evidence="3" id="KW-1185">Reference proteome</keyword>
<dbReference type="PROSITE" id="PS50293">
    <property type="entry name" value="TPR_REGION"/>
    <property type="match status" value="1"/>
</dbReference>
<dbReference type="PANTHER" id="PTHR12558">
    <property type="entry name" value="CELL DIVISION CYCLE 16,23,27"/>
    <property type="match status" value="1"/>
</dbReference>
<evidence type="ECO:0000256" key="1">
    <source>
        <dbReference type="PROSITE-ProRule" id="PRU00339"/>
    </source>
</evidence>
<sequence>MRALSFKQLFAICIGVACSISFLYGQTPDQRVIDSVRSQFLFEQGMIALHTDKPTLAYYLLSSSFNYSPSGAAAHALAELTQGRMSDRSYEWGRKAFDLSPSEQRYMQTYVNELLQKQDWKAAIEVLERYRKYAPTEVEAAMLLTEIYIVDEKPDKAKKLFDEMRPLMIDTPYEEVMHQIRFKILQAMGADLKEVRLYAEDLLKSQLRANPEKAMSGVSYLLSMGDAEGVREIVNRLPEAERNLPSSRVLVTTSFMIEGRRTEASHEILQLLASGQLTPDEALVTLLPLLQRETQKGVLPREYNTVFEALLALHRDNYDLHASYVAQLYGQGDNDGALKYLYKLSQLFPKEHPEIWSALIEERLMEGDFSAAERFIDEGLQQYPKEPSLIVYRGLIRMAQEKYTSAKELFLQALQFTPAEEHTVRAEIFSHLGDLYYAQNSSQEAFDYYEKALADNPKQINVLNNYAYYLATEGGNLEKAARMAAKAVELQPEMPYILDTYGYILYLQKNYTLAEIYLRKAIENSVDNPDSRVTYLLHYTAVLEALGKVAEAIELLQKELQTNPNEEITVRIEYLKSLKK</sequence>